<dbReference type="Proteomes" id="UP000261420">
    <property type="component" value="Unplaced"/>
</dbReference>
<dbReference type="InterPro" id="IPR034629">
    <property type="entry name" value="PTCD2"/>
</dbReference>
<dbReference type="GO" id="GO:0003723">
    <property type="term" value="F:RNA binding"/>
    <property type="evidence" value="ECO:0007669"/>
    <property type="project" value="TreeGrafter"/>
</dbReference>
<dbReference type="GeneTree" id="ENSGT00390000009329"/>
<dbReference type="AlphaFoldDB" id="A0A3B4TXV4"/>
<protein>
    <recommendedName>
        <fullName evidence="2">Pentatricopeptide repeat-containing protein 2, mitochondrial</fullName>
    </recommendedName>
</protein>
<dbReference type="GO" id="GO:0050684">
    <property type="term" value="P:regulation of mRNA processing"/>
    <property type="evidence" value="ECO:0007669"/>
    <property type="project" value="InterPro"/>
</dbReference>
<evidence type="ECO:0000313" key="8">
    <source>
        <dbReference type="Proteomes" id="UP000261420"/>
    </source>
</evidence>
<dbReference type="STRING" id="41447.ENSSDUP00000011144"/>
<dbReference type="Ensembl" id="ENSSDUT00000011353.1">
    <property type="protein sequence ID" value="ENSSDUP00000011144.1"/>
    <property type="gene ID" value="ENSSDUG00000008142.1"/>
</dbReference>
<evidence type="ECO:0000256" key="1">
    <source>
        <dbReference type="ARBA" id="ARBA00008677"/>
    </source>
</evidence>
<dbReference type="Pfam" id="PF23276">
    <property type="entry name" value="TPR_24"/>
    <property type="match status" value="1"/>
</dbReference>
<evidence type="ECO:0000313" key="7">
    <source>
        <dbReference type="Ensembl" id="ENSSDUP00000011144.1"/>
    </source>
</evidence>
<feature type="domain" description="Pentatricopeptide repeat-containing protein-mitochondrial" evidence="6">
    <location>
        <begin position="156"/>
        <end position="275"/>
    </location>
</feature>
<reference evidence="7" key="1">
    <citation type="submission" date="2025-08" db="UniProtKB">
        <authorList>
            <consortium name="Ensembl"/>
        </authorList>
    </citation>
    <scope>IDENTIFICATION</scope>
</reference>
<dbReference type="PANTHER" id="PTHR14700">
    <property type="entry name" value="PENTATRICOPEPTIDE REPEAT-CONTAINING PROTEIN 2, MITOCHONDRIAL"/>
    <property type="match status" value="1"/>
</dbReference>
<keyword evidence="5" id="KW-0732">Signal</keyword>
<dbReference type="GO" id="GO:0007005">
    <property type="term" value="P:mitochondrion organization"/>
    <property type="evidence" value="ECO:0007669"/>
    <property type="project" value="TreeGrafter"/>
</dbReference>
<dbReference type="PROSITE" id="PS51375">
    <property type="entry name" value="PPR"/>
    <property type="match status" value="1"/>
</dbReference>
<evidence type="ECO:0000256" key="4">
    <source>
        <dbReference type="PROSITE-ProRule" id="PRU00708"/>
    </source>
</evidence>
<feature type="repeat" description="PPR" evidence="4">
    <location>
        <begin position="176"/>
        <end position="210"/>
    </location>
</feature>
<proteinExistence type="inferred from homology"/>
<dbReference type="InterPro" id="IPR002885">
    <property type="entry name" value="PPR_rpt"/>
</dbReference>
<accession>A0A3B4TXV4</accession>
<dbReference type="InterPro" id="IPR011990">
    <property type="entry name" value="TPR-like_helical_dom_sf"/>
</dbReference>
<name>A0A3B4TXV4_SERDU</name>
<dbReference type="InterPro" id="IPR057027">
    <property type="entry name" value="TPR_mt"/>
</dbReference>
<evidence type="ECO:0000259" key="6">
    <source>
        <dbReference type="Pfam" id="PF23276"/>
    </source>
</evidence>
<dbReference type="Gene3D" id="1.25.40.10">
    <property type="entry name" value="Tetratricopeptide repeat domain"/>
    <property type="match status" value="1"/>
</dbReference>
<dbReference type="PANTHER" id="PTHR14700:SF0">
    <property type="entry name" value="PENTATRICOPEPTIDE REPEAT-CONTAINING PROTEIN 2, MITOCHONDRIAL"/>
    <property type="match status" value="1"/>
</dbReference>
<feature type="chain" id="PRO_5017387831" description="Pentatricopeptide repeat-containing protein 2, mitochondrial" evidence="5">
    <location>
        <begin position="19"/>
        <end position="399"/>
    </location>
</feature>
<sequence>MFKSIPFVFIAMVQSVDTMALGRFGKCCRSLPYYPCKGVFLGVLQPGWIESCTGAKRHLLSEDVIKLHDFQQRKLAVAHLVTGSKGNCIELISEKLRRNELILRDELKLLLHLCQSADDMVIARDVIYRYHAENRNLAYGEFKFGPLFMRLCYELGLEDMAAATLTDVRMRGFFNDATSFNIAIDMLFTKGSYENALEVLRTMRNQGVPFNKDTHTLAAGTCYKLNTTDSYKICIALIEEGQTKGQFIPRHAYCFAVALALRQNDIEKAQSLYSHIMSTDSRLCQNLKIVILVMSGAVREAISTLSAAVLPKSPFFVKKPEFSQDVVNLLRLRSECGPHMMEVERTVTRLEQAGQLTQQTLDGMLCHTPRGKRKLAPILEERRISRRTLRPLQSTLLSE</sequence>
<evidence type="ECO:0000256" key="2">
    <source>
        <dbReference type="ARBA" id="ARBA00014675"/>
    </source>
</evidence>
<evidence type="ECO:0000256" key="5">
    <source>
        <dbReference type="SAM" id="SignalP"/>
    </source>
</evidence>
<dbReference type="GO" id="GO:0005739">
    <property type="term" value="C:mitochondrion"/>
    <property type="evidence" value="ECO:0007669"/>
    <property type="project" value="UniProtKB-SubCell"/>
</dbReference>
<comment type="similarity">
    <text evidence="1">Belongs to the PTCD2 family.</text>
</comment>
<reference evidence="7" key="2">
    <citation type="submission" date="2025-09" db="UniProtKB">
        <authorList>
            <consortium name="Ensembl"/>
        </authorList>
    </citation>
    <scope>IDENTIFICATION</scope>
</reference>
<organism evidence="7 8">
    <name type="scientific">Seriola dumerili</name>
    <name type="common">Greater amberjack</name>
    <name type="synonym">Caranx dumerili</name>
    <dbReference type="NCBI Taxonomy" id="41447"/>
    <lineage>
        <taxon>Eukaryota</taxon>
        <taxon>Metazoa</taxon>
        <taxon>Chordata</taxon>
        <taxon>Craniata</taxon>
        <taxon>Vertebrata</taxon>
        <taxon>Euteleostomi</taxon>
        <taxon>Actinopterygii</taxon>
        <taxon>Neopterygii</taxon>
        <taxon>Teleostei</taxon>
        <taxon>Neoteleostei</taxon>
        <taxon>Acanthomorphata</taxon>
        <taxon>Carangaria</taxon>
        <taxon>Carangiformes</taxon>
        <taxon>Carangidae</taxon>
        <taxon>Seriola</taxon>
    </lineage>
</organism>
<dbReference type="OMA" id="KFYCSQI"/>
<evidence type="ECO:0000256" key="3">
    <source>
        <dbReference type="ARBA" id="ARBA00022737"/>
    </source>
</evidence>
<keyword evidence="3" id="KW-0677">Repeat</keyword>
<feature type="signal peptide" evidence="5">
    <location>
        <begin position="1"/>
        <end position="18"/>
    </location>
</feature>
<dbReference type="GO" id="GO:0006397">
    <property type="term" value="P:mRNA processing"/>
    <property type="evidence" value="ECO:0007669"/>
    <property type="project" value="UniProtKB-KW"/>
</dbReference>
<keyword evidence="8" id="KW-1185">Reference proteome</keyword>